<proteinExistence type="predicted"/>
<name>A0A8S5R910_9VIRU</name>
<sequence>MHAYSCASLNSIARPRPRAHVRARASGVAEKTLRFCSSETTVAGAKCWLVTAAVAMFDSTPL</sequence>
<accession>A0A8S5R910</accession>
<organism evidence="1">
    <name type="scientific">virus sp. ct6zJ3</name>
    <dbReference type="NCBI Taxonomy" id="2826792"/>
    <lineage>
        <taxon>Viruses</taxon>
    </lineage>
</organism>
<reference evidence="1" key="1">
    <citation type="journal article" date="2021" name="Proc. Natl. Acad. Sci. U.S.A.">
        <title>A Catalog of Tens of Thousands of Viruses from Human Metagenomes Reveals Hidden Associations with Chronic Diseases.</title>
        <authorList>
            <person name="Tisza M.J."/>
            <person name="Buck C.B."/>
        </authorList>
    </citation>
    <scope>NUCLEOTIDE SEQUENCE</scope>
    <source>
        <strain evidence="1">Ct6zJ3</strain>
    </source>
</reference>
<evidence type="ECO:0000313" key="1">
    <source>
        <dbReference type="EMBL" id="DAE27643.1"/>
    </source>
</evidence>
<dbReference type="EMBL" id="BK015844">
    <property type="protein sequence ID" value="DAE27643.1"/>
    <property type="molecule type" value="Genomic_DNA"/>
</dbReference>
<protein>
    <submittedName>
        <fullName evidence="1">Uncharacterized protein</fullName>
    </submittedName>
</protein>